<comment type="catalytic activity">
    <reaction evidence="8">
        <text>DNA(n) + a 2'-deoxyribonucleoside 5'-triphosphate = DNA(n+1) + diphosphate</text>
        <dbReference type="Rhea" id="RHEA:22508"/>
        <dbReference type="Rhea" id="RHEA-COMP:17339"/>
        <dbReference type="Rhea" id="RHEA-COMP:17340"/>
        <dbReference type="ChEBI" id="CHEBI:33019"/>
        <dbReference type="ChEBI" id="CHEBI:61560"/>
        <dbReference type="ChEBI" id="CHEBI:173112"/>
        <dbReference type="EC" id="2.7.7.7"/>
    </reaction>
</comment>
<dbReference type="AlphaFoldDB" id="A0A151J1F0"/>
<dbReference type="Proteomes" id="UP000078492">
    <property type="component" value="Unassembled WGS sequence"/>
</dbReference>
<keyword evidence="11" id="KW-1185">Reference proteome</keyword>
<evidence type="ECO:0000256" key="6">
    <source>
        <dbReference type="ARBA" id="ARBA00022932"/>
    </source>
</evidence>
<evidence type="ECO:0000256" key="5">
    <source>
        <dbReference type="ARBA" id="ARBA00022705"/>
    </source>
</evidence>
<proteinExistence type="inferred from homology"/>
<dbReference type="InterPro" id="IPR004868">
    <property type="entry name" value="DNA-dir_DNA_pol_B_mt/vir"/>
</dbReference>
<dbReference type="SUPFAM" id="SSF53098">
    <property type="entry name" value="Ribonuclease H-like"/>
    <property type="match status" value="1"/>
</dbReference>
<keyword evidence="6" id="KW-0239">DNA-directed DNA polymerase</keyword>
<evidence type="ECO:0000256" key="4">
    <source>
        <dbReference type="ARBA" id="ARBA00022695"/>
    </source>
</evidence>
<keyword evidence="4" id="KW-0548">Nucleotidyltransferase</keyword>
<gene>
    <name evidence="10" type="ORF">ALC57_12102</name>
</gene>
<dbReference type="PANTHER" id="PTHR31511:SF12">
    <property type="entry name" value="RHO TERMINATION FACTOR N-TERMINAL DOMAIN-CONTAINING PROTEIN"/>
    <property type="match status" value="1"/>
</dbReference>
<dbReference type="InterPro" id="IPR023211">
    <property type="entry name" value="DNA_pol_palm_dom_sf"/>
</dbReference>
<dbReference type="InterPro" id="IPR043502">
    <property type="entry name" value="DNA/RNA_pol_sf"/>
</dbReference>
<evidence type="ECO:0000259" key="9">
    <source>
        <dbReference type="Pfam" id="PF03175"/>
    </source>
</evidence>
<feature type="domain" description="DNA-directed DNA polymerase family B mitochondria/virus" evidence="9">
    <location>
        <begin position="350"/>
        <end position="756"/>
    </location>
</feature>
<evidence type="ECO:0000313" key="11">
    <source>
        <dbReference type="Proteomes" id="UP000078492"/>
    </source>
</evidence>
<dbReference type="GO" id="GO:0000166">
    <property type="term" value="F:nucleotide binding"/>
    <property type="evidence" value="ECO:0007669"/>
    <property type="project" value="InterPro"/>
</dbReference>
<dbReference type="GO" id="GO:0006260">
    <property type="term" value="P:DNA replication"/>
    <property type="evidence" value="ECO:0007669"/>
    <property type="project" value="UniProtKB-KW"/>
</dbReference>
<evidence type="ECO:0000256" key="8">
    <source>
        <dbReference type="ARBA" id="ARBA00049244"/>
    </source>
</evidence>
<dbReference type="Gene3D" id="3.30.420.10">
    <property type="entry name" value="Ribonuclease H-like superfamily/Ribonuclease H"/>
    <property type="match status" value="1"/>
</dbReference>
<accession>A0A151J1F0</accession>
<dbReference type="STRING" id="471704.A0A151J1F0"/>
<reference evidence="10 11" key="1">
    <citation type="submission" date="2015-09" db="EMBL/GenBank/DDBJ databases">
        <title>Trachymyrmex cornetzi WGS genome.</title>
        <authorList>
            <person name="Nygaard S."/>
            <person name="Hu H."/>
            <person name="Boomsma J."/>
            <person name="Zhang G."/>
        </authorList>
    </citation>
    <scope>NUCLEOTIDE SEQUENCE [LARGE SCALE GENOMIC DNA]</scope>
    <source>
        <strain evidence="10">Tcor2-1</strain>
        <tissue evidence="10">Whole body</tissue>
    </source>
</reference>
<protein>
    <recommendedName>
        <fullName evidence="2">DNA-directed DNA polymerase</fullName>
        <ecNumber evidence="2">2.7.7.7</ecNumber>
    </recommendedName>
</protein>
<dbReference type="PANTHER" id="PTHR31511">
    <property type="entry name" value="PROTEIN CBG23764"/>
    <property type="match status" value="1"/>
</dbReference>
<dbReference type="Pfam" id="PF03175">
    <property type="entry name" value="DNA_pol_B_2"/>
    <property type="match status" value="1"/>
</dbReference>
<dbReference type="SUPFAM" id="SSF56672">
    <property type="entry name" value="DNA/RNA polymerases"/>
    <property type="match status" value="1"/>
</dbReference>
<dbReference type="InterPro" id="IPR012337">
    <property type="entry name" value="RNaseH-like_sf"/>
</dbReference>
<evidence type="ECO:0000256" key="1">
    <source>
        <dbReference type="ARBA" id="ARBA00005755"/>
    </source>
</evidence>
<evidence type="ECO:0000313" key="10">
    <source>
        <dbReference type="EMBL" id="KYN15671.1"/>
    </source>
</evidence>
<organism evidence="10 11">
    <name type="scientific">Trachymyrmex cornetzi</name>
    <dbReference type="NCBI Taxonomy" id="471704"/>
    <lineage>
        <taxon>Eukaryota</taxon>
        <taxon>Metazoa</taxon>
        <taxon>Ecdysozoa</taxon>
        <taxon>Arthropoda</taxon>
        <taxon>Hexapoda</taxon>
        <taxon>Insecta</taxon>
        <taxon>Pterygota</taxon>
        <taxon>Neoptera</taxon>
        <taxon>Endopterygota</taxon>
        <taxon>Hymenoptera</taxon>
        <taxon>Apocrita</taxon>
        <taxon>Aculeata</taxon>
        <taxon>Formicoidea</taxon>
        <taxon>Formicidae</taxon>
        <taxon>Myrmicinae</taxon>
        <taxon>Trachymyrmex</taxon>
    </lineage>
</organism>
<evidence type="ECO:0000256" key="7">
    <source>
        <dbReference type="ARBA" id="ARBA00023125"/>
    </source>
</evidence>
<evidence type="ECO:0000256" key="2">
    <source>
        <dbReference type="ARBA" id="ARBA00012417"/>
    </source>
</evidence>
<evidence type="ECO:0000256" key="3">
    <source>
        <dbReference type="ARBA" id="ARBA00022679"/>
    </source>
</evidence>
<dbReference type="SUPFAM" id="SSF54060">
    <property type="entry name" value="His-Me finger endonucleases"/>
    <property type="match status" value="1"/>
</dbReference>
<keyword evidence="3" id="KW-0808">Transferase</keyword>
<name>A0A151J1F0_9HYME</name>
<keyword evidence="5" id="KW-0235">DNA replication</keyword>
<sequence>MKNHERVERELLEQCDYIATLVECFAWLQRYDECIERLEELCRVKRPRLTVGHRQSVVARIALLVGAKTQLERRFVHVGGWYASGEYASGNEQSLVWREIDAAFESRIVTGAVINSNYIEPRRFLEDAGNVVLERDAIERHGSVKVNTTFNGEFATNDKRANKSITTKNVEIYRYTDLREWYQRHVIEPTLTSLEEFQERDSGWALSRILNLTVNVNKLILNLASIEFPMTLKDIPKFERLNAMSINVYGIENKQVLPLRLTSDKQEKHVNVLYMQDPRNDGVGHFAWIKNLSRLVSSQLSRKKNKKFFCDRKPFAPDDTRVRDHCHLTGKYRGPAHSNFNLNYKNSFNIPVVFHNLSGYDAHFIIKEIATAYDGHVDILPITKEKYISFTKHVDSTKDKNENHFQKNCVKLRFIDSYKFLSTSLDKLASFLSRDKLKIVRSKFPTLSDEEFKLLTRKGVFPYEYVDCVAKLNERCLPPRESFYSSLMGDTVSESDYAHAVNVWQRFSIRTLVEYSDLYLKTDVLLLADIFENFRESCVANYGLDPTHYYTLPGFTWDAMLKHTYVRFQLLTDIDMIMFIERGIRGGLSRCSGRYAQANNKYMRSYDSSKPSSYLMYYDVNNLYGWAMCQPLPYAEFRWVEVDLEYPQHLHDQHIDLPFCPTRDKPPGKREDKLLATLYDKQRYIIHYRNLQQCTRHGLRVTKIHRILQFTQSPWLREYIELNTQFRTRAKNDFEKNLYKLMNNAVFGKTMENVRNHVDVKLITKWDGQCGAEAMIAKPNFHSRSVFAENLIAVELRKLEVKFNKPIYVGMCILDISKVCLYEFHHEYMLPLFRDKCKIMYTDTDSLIYRVECEDVYVTMKHDIARFDTSDYPTDNAYGMPLANKKVPGLMKDENNGAIMTEFVGLRAKMYAVRVDGKKDTKKAKGVKINVVARTISFDDYTRCLNEEIEMTRRQSCIRSKLHEVYTISESKIALSPYDDKRYVVPDSMETLPWGHWRIPL</sequence>
<dbReference type="EMBL" id="KQ980525">
    <property type="protein sequence ID" value="KYN15671.1"/>
    <property type="molecule type" value="Genomic_DNA"/>
</dbReference>
<dbReference type="GO" id="GO:0003887">
    <property type="term" value="F:DNA-directed DNA polymerase activity"/>
    <property type="evidence" value="ECO:0007669"/>
    <property type="project" value="UniProtKB-KW"/>
</dbReference>
<dbReference type="InterPro" id="IPR044925">
    <property type="entry name" value="His-Me_finger_sf"/>
</dbReference>
<dbReference type="GO" id="GO:0042575">
    <property type="term" value="C:DNA polymerase complex"/>
    <property type="evidence" value="ECO:0007669"/>
    <property type="project" value="UniProtKB-ARBA"/>
</dbReference>
<dbReference type="InterPro" id="IPR036397">
    <property type="entry name" value="RNaseH_sf"/>
</dbReference>
<dbReference type="EC" id="2.7.7.7" evidence="2"/>
<dbReference type="Gene3D" id="3.90.1600.10">
    <property type="entry name" value="Palm domain of DNA polymerase"/>
    <property type="match status" value="1"/>
</dbReference>
<dbReference type="GO" id="GO:0003677">
    <property type="term" value="F:DNA binding"/>
    <property type="evidence" value="ECO:0007669"/>
    <property type="project" value="UniProtKB-KW"/>
</dbReference>
<comment type="similarity">
    <text evidence="1">Belongs to the DNA polymerase type-B family.</text>
</comment>
<keyword evidence="7" id="KW-0238">DNA-binding</keyword>